<proteinExistence type="predicted"/>
<name>A0A9P8XY44_9PEZI</name>
<organism evidence="2 3">
    <name type="scientific">Microdochium trichocladiopsis</name>
    <dbReference type="NCBI Taxonomy" id="1682393"/>
    <lineage>
        <taxon>Eukaryota</taxon>
        <taxon>Fungi</taxon>
        <taxon>Dikarya</taxon>
        <taxon>Ascomycota</taxon>
        <taxon>Pezizomycotina</taxon>
        <taxon>Sordariomycetes</taxon>
        <taxon>Xylariomycetidae</taxon>
        <taxon>Xylariales</taxon>
        <taxon>Microdochiaceae</taxon>
        <taxon>Microdochium</taxon>
    </lineage>
</organism>
<reference evidence="2" key="1">
    <citation type="journal article" date="2021" name="Nat. Commun.">
        <title>Genetic determinants of endophytism in the Arabidopsis root mycobiome.</title>
        <authorList>
            <person name="Mesny F."/>
            <person name="Miyauchi S."/>
            <person name="Thiergart T."/>
            <person name="Pickel B."/>
            <person name="Atanasova L."/>
            <person name="Karlsson M."/>
            <person name="Huettel B."/>
            <person name="Barry K.W."/>
            <person name="Haridas S."/>
            <person name="Chen C."/>
            <person name="Bauer D."/>
            <person name="Andreopoulos W."/>
            <person name="Pangilinan J."/>
            <person name="LaButti K."/>
            <person name="Riley R."/>
            <person name="Lipzen A."/>
            <person name="Clum A."/>
            <person name="Drula E."/>
            <person name="Henrissat B."/>
            <person name="Kohler A."/>
            <person name="Grigoriev I.V."/>
            <person name="Martin F.M."/>
            <person name="Hacquard S."/>
        </authorList>
    </citation>
    <scope>NUCLEOTIDE SEQUENCE</scope>
    <source>
        <strain evidence="2">MPI-CAGE-CH-0230</strain>
    </source>
</reference>
<feature type="compositionally biased region" description="Polar residues" evidence="1">
    <location>
        <begin position="223"/>
        <end position="232"/>
    </location>
</feature>
<dbReference type="AlphaFoldDB" id="A0A9P8XY44"/>
<feature type="region of interest" description="Disordered" evidence="1">
    <location>
        <begin position="617"/>
        <end position="648"/>
    </location>
</feature>
<dbReference type="Proteomes" id="UP000756346">
    <property type="component" value="Unassembled WGS sequence"/>
</dbReference>
<dbReference type="EMBL" id="JAGTJQ010000010">
    <property type="protein sequence ID" value="KAH7021150.1"/>
    <property type="molecule type" value="Genomic_DNA"/>
</dbReference>
<accession>A0A9P8XY44</accession>
<feature type="region of interest" description="Disordered" evidence="1">
    <location>
        <begin position="186"/>
        <end position="232"/>
    </location>
</feature>
<evidence type="ECO:0000313" key="3">
    <source>
        <dbReference type="Proteomes" id="UP000756346"/>
    </source>
</evidence>
<feature type="compositionally biased region" description="Basic residues" evidence="1">
    <location>
        <begin position="375"/>
        <end position="386"/>
    </location>
</feature>
<keyword evidence="3" id="KW-1185">Reference proteome</keyword>
<feature type="compositionally biased region" description="Polar residues" evidence="1">
    <location>
        <begin position="326"/>
        <end position="339"/>
    </location>
</feature>
<evidence type="ECO:0000256" key="1">
    <source>
        <dbReference type="SAM" id="MobiDB-lite"/>
    </source>
</evidence>
<protein>
    <recommendedName>
        <fullName evidence="4">Protamine P1</fullName>
    </recommendedName>
</protein>
<sequence>MSANKLDIWRLRELVDEPLYCAVPPMTNPDEPNSYDSDEELDSSARLAKRLRYEAAGRRFLSGQRPRLLSASLRGPFDAKSGWRNPWLSKSSCSRTQARNGVVSEAGSQTPRRMNTTIVHATAAVPITTEDISLLVAGSSSAVWSSAQATTPTTHIHEEKRIQIQVWADNVETSFVEDDQDFWNPFAKGQSQNEGHDQATDDAPTKNGWLKKTPLKRKRTRPQQPAVTSTVNRSVQLLRSTSDSAALQPRMRVANSACRHQVSSLLKSRSFELTTPSSLADPQPMEHDQDMLYESHSAYDEASTCDDTGRVLRMPDQETEARNHDMSNSASPKRPTASSRVALDEDSGLPLPLIPANKSTERMETAFESEANTRFHQHTMHSGQKKGRPDCEGLTGVQTLTQTETPESSHHPDELLTSANVDRSAGAQPGPADGGSVHEMLQQAPSVIEIDHHDSVVPTAHIFQAAIKYEPNSEAFAPGVAQHRVPNQEIESTQSQYPSAEARFESPEPKELGHNLEPSTNAATAAVVQETMIGQEGLQVELENEAAGEVSLKLNHANLQAIAITADKLSESVSSPGNPVMAQVHIENIEGAICDLDPKQISGANVLEIEETLLLNDNEAAQPRGTPSEPATRGSVHADEDASTHGDLSATETVFIGESNATPEKTFVCPSQQSPWAPCDQALLVTGQVAQTAVRPSSAEEIPGKAYLELAAPITPPPSNTTAHLGLKSFSRFNTPSPQRRSAQRVHRCYSAGQPRGILSTKSSQRVNRGARRRVSFAPLPSDVTDQQHSAQNVRAASPPPATTPGLGDEDVTDQFQGHFDSVMRKKARFVVHDRSRLDPISSGYASGSDHLETDNLALAGDEITTPAGMDGVSTEEVIEQPSTNEPQSPWRHDTQSDMVDDVAAVMGNLDAFLDAWSVEHEMQKAGDPVDQENHGLGQSRTRTSGNRFGLQELSVWN</sequence>
<feature type="region of interest" description="Disordered" evidence="1">
    <location>
        <begin position="752"/>
        <end position="814"/>
    </location>
</feature>
<feature type="region of interest" description="Disordered" evidence="1">
    <location>
        <begin position="374"/>
        <end position="394"/>
    </location>
</feature>
<comment type="caution">
    <text evidence="2">The sequence shown here is derived from an EMBL/GenBank/DDBJ whole genome shotgun (WGS) entry which is preliminary data.</text>
</comment>
<evidence type="ECO:0000313" key="2">
    <source>
        <dbReference type="EMBL" id="KAH7021150.1"/>
    </source>
</evidence>
<feature type="compositionally biased region" description="Polar residues" evidence="1">
    <location>
        <begin position="784"/>
        <end position="795"/>
    </location>
</feature>
<feature type="region of interest" description="Disordered" evidence="1">
    <location>
        <begin position="319"/>
        <end position="355"/>
    </location>
</feature>
<dbReference type="GeneID" id="70184820"/>
<gene>
    <name evidence="2" type="ORF">B0I36DRAFT_333863</name>
</gene>
<dbReference type="OrthoDB" id="5419922at2759"/>
<dbReference type="RefSeq" id="XP_046007351.1">
    <property type="nucleotide sequence ID" value="XM_046155274.1"/>
</dbReference>
<evidence type="ECO:0008006" key="4">
    <source>
        <dbReference type="Google" id="ProtNLM"/>
    </source>
</evidence>